<dbReference type="SUPFAM" id="SSF117281">
    <property type="entry name" value="Kelch motif"/>
    <property type="match status" value="1"/>
</dbReference>
<sequence length="535" mass="59426">MNTQRQNDQFTDVTLVSGDCRAKCHRSVLAAASPYFQTMFLSDLPESKSATVTLKINPAALELTVDYMYTAEITATADNVQSLVEACGILLLNDLKSICDQFTLPQLEIANCIGMFRNASLYGLQRIQEAARRLMTADFVSVVSTNGFMELSSEELVQYISDDDVSVDSEDAVLESVLKWVRHDPDERKTALVTILESVRLQFCTGIYLNKVLDSCDVLTPETRSYLKVALKLHVAPTSALSGTCNSPTTARFSYRMKRRVLVVGGTEMATPVIRDNTEIRFWHEGRRSWEVLTHLKQSYSGFGVCMLDNGLLLTGGRHGGLPAKCCWKFDMQHNTWTELPPLNGGRTDHSCVVVGSVAFVVGGRYSSGSYCVESLDHNQRQWSPVPNQMPESVYTPLVVGCEKGFYVFDNSERHPSTQFFTIAGEWQVLADIPNNTKCNGATGVMLNGYVYLLGGMTNMCMRYEPTTDCWTKLGVPTAVMIGSAVVWHGRVLLVGGNGYSSDIRQYDPVTDHWSLWEMQLWKTLSGASVFSVDI</sequence>
<dbReference type="FunFam" id="1.25.40.420:FF:000001">
    <property type="entry name" value="Kelch-like family member 12"/>
    <property type="match status" value="1"/>
</dbReference>
<comment type="caution">
    <text evidence="4">The sequence shown here is derived from an EMBL/GenBank/DDBJ whole genome shotgun (WGS) entry which is preliminary data.</text>
</comment>
<dbReference type="PANTHER" id="PTHR24412">
    <property type="entry name" value="KELCH PROTEIN"/>
    <property type="match status" value="1"/>
</dbReference>
<keyword evidence="5" id="KW-1185">Reference proteome</keyword>
<dbReference type="SUPFAM" id="SSF54695">
    <property type="entry name" value="POZ domain"/>
    <property type="match status" value="1"/>
</dbReference>
<name>A0AAD9K4G4_RIDPI</name>
<dbReference type="Pfam" id="PF01344">
    <property type="entry name" value="Kelch_1"/>
    <property type="match status" value="2"/>
</dbReference>
<dbReference type="Gene3D" id="1.25.40.420">
    <property type="match status" value="1"/>
</dbReference>
<keyword evidence="1" id="KW-0880">Kelch repeat</keyword>
<evidence type="ECO:0000313" key="5">
    <source>
        <dbReference type="Proteomes" id="UP001209878"/>
    </source>
</evidence>
<dbReference type="InterPro" id="IPR011705">
    <property type="entry name" value="BACK"/>
</dbReference>
<dbReference type="Pfam" id="PF07707">
    <property type="entry name" value="BACK"/>
    <property type="match status" value="1"/>
</dbReference>
<dbReference type="InterPro" id="IPR017096">
    <property type="entry name" value="BTB-kelch_protein"/>
</dbReference>
<dbReference type="PROSITE" id="PS50097">
    <property type="entry name" value="BTB"/>
    <property type="match status" value="1"/>
</dbReference>
<dbReference type="SMART" id="SM00225">
    <property type="entry name" value="BTB"/>
    <property type="match status" value="1"/>
</dbReference>
<protein>
    <recommendedName>
        <fullName evidence="3">BTB domain-containing protein</fullName>
    </recommendedName>
</protein>
<dbReference type="PIRSF" id="PIRSF037037">
    <property type="entry name" value="Kelch-like_protein_gigaxonin"/>
    <property type="match status" value="1"/>
</dbReference>
<evidence type="ECO:0000256" key="1">
    <source>
        <dbReference type="ARBA" id="ARBA00022441"/>
    </source>
</evidence>
<dbReference type="SMART" id="SM00875">
    <property type="entry name" value="BACK"/>
    <property type="match status" value="1"/>
</dbReference>
<evidence type="ECO:0000259" key="3">
    <source>
        <dbReference type="PROSITE" id="PS50097"/>
    </source>
</evidence>
<dbReference type="Pfam" id="PF00651">
    <property type="entry name" value="BTB"/>
    <property type="match status" value="1"/>
</dbReference>
<dbReference type="InterPro" id="IPR006652">
    <property type="entry name" value="Kelch_1"/>
</dbReference>
<dbReference type="EMBL" id="JAODUO010001399">
    <property type="protein sequence ID" value="KAK2164734.1"/>
    <property type="molecule type" value="Genomic_DNA"/>
</dbReference>
<dbReference type="AlphaFoldDB" id="A0AAD9K4G4"/>
<evidence type="ECO:0000256" key="2">
    <source>
        <dbReference type="ARBA" id="ARBA00022737"/>
    </source>
</evidence>
<evidence type="ECO:0000313" key="4">
    <source>
        <dbReference type="EMBL" id="KAK2164734.1"/>
    </source>
</evidence>
<dbReference type="InterPro" id="IPR000210">
    <property type="entry name" value="BTB/POZ_dom"/>
</dbReference>
<dbReference type="Gene3D" id="3.30.710.10">
    <property type="entry name" value="Potassium Channel Kv1.1, Chain A"/>
    <property type="match status" value="1"/>
</dbReference>
<reference evidence="4" key="1">
    <citation type="journal article" date="2023" name="Mol. Biol. Evol.">
        <title>Third-Generation Sequencing Reveals the Adaptive Role of the Epigenome in Three Deep-Sea Polychaetes.</title>
        <authorList>
            <person name="Perez M."/>
            <person name="Aroh O."/>
            <person name="Sun Y."/>
            <person name="Lan Y."/>
            <person name="Juniper S.K."/>
            <person name="Young C.R."/>
            <person name="Angers B."/>
            <person name="Qian P.Y."/>
        </authorList>
    </citation>
    <scope>NUCLEOTIDE SEQUENCE</scope>
    <source>
        <strain evidence="4">R07B-5</strain>
    </source>
</reference>
<accession>A0AAD9K4G4</accession>
<dbReference type="SMART" id="SM00612">
    <property type="entry name" value="Kelch"/>
    <property type="match status" value="4"/>
</dbReference>
<keyword evidence="2" id="KW-0677">Repeat</keyword>
<organism evidence="4 5">
    <name type="scientific">Ridgeia piscesae</name>
    <name type="common">Tubeworm</name>
    <dbReference type="NCBI Taxonomy" id="27915"/>
    <lineage>
        <taxon>Eukaryota</taxon>
        <taxon>Metazoa</taxon>
        <taxon>Spiralia</taxon>
        <taxon>Lophotrochozoa</taxon>
        <taxon>Annelida</taxon>
        <taxon>Polychaeta</taxon>
        <taxon>Sedentaria</taxon>
        <taxon>Canalipalpata</taxon>
        <taxon>Sabellida</taxon>
        <taxon>Siboglinidae</taxon>
        <taxon>Ridgeia</taxon>
    </lineage>
</organism>
<dbReference type="Proteomes" id="UP001209878">
    <property type="component" value="Unassembled WGS sequence"/>
</dbReference>
<gene>
    <name evidence="4" type="ORF">NP493_1395g00018</name>
</gene>
<dbReference type="InterPro" id="IPR015915">
    <property type="entry name" value="Kelch-typ_b-propeller"/>
</dbReference>
<feature type="domain" description="BTB" evidence="3">
    <location>
        <begin position="11"/>
        <end position="77"/>
    </location>
</feature>
<proteinExistence type="predicted"/>
<dbReference type="Gene3D" id="2.120.10.80">
    <property type="entry name" value="Kelch-type beta propeller"/>
    <property type="match status" value="1"/>
</dbReference>
<dbReference type="InterPro" id="IPR011333">
    <property type="entry name" value="SKP1/BTB/POZ_sf"/>
</dbReference>
<dbReference type="PANTHER" id="PTHR24412:SF420">
    <property type="entry name" value="KELCH-LIKE PROTEIN 11"/>
    <property type="match status" value="1"/>
</dbReference>